<sequence length="89" mass="10136">MALRKATSNQKKHGVSFGEAATVFFDPLAATAPDKAPFEEGRWITIGMSERQRLLVVVHSERGDKMRLVSARKATSRERRSYEEEQEKE</sequence>
<feature type="region of interest" description="Disordered" evidence="1">
    <location>
        <begin position="68"/>
        <end position="89"/>
    </location>
</feature>
<gene>
    <name evidence="2" type="ORF">HYX28_05715</name>
</gene>
<dbReference type="Gene3D" id="3.10.450.530">
    <property type="entry name" value="Ribonuclease toxin, BrnT, of type II toxin-antitoxin system"/>
    <property type="match status" value="1"/>
</dbReference>
<dbReference type="Pfam" id="PF04365">
    <property type="entry name" value="BrnT_toxin"/>
    <property type="match status" value="1"/>
</dbReference>
<accession>A0A932A8S1</accession>
<dbReference type="InterPro" id="IPR038573">
    <property type="entry name" value="BrnT_sf"/>
</dbReference>
<evidence type="ECO:0000256" key="1">
    <source>
        <dbReference type="SAM" id="MobiDB-lite"/>
    </source>
</evidence>
<protein>
    <submittedName>
        <fullName evidence="2">BrnT family toxin</fullName>
    </submittedName>
</protein>
<dbReference type="InterPro" id="IPR007460">
    <property type="entry name" value="BrnT_toxin"/>
</dbReference>
<evidence type="ECO:0000313" key="3">
    <source>
        <dbReference type="Proteomes" id="UP000779809"/>
    </source>
</evidence>
<name>A0A932A8S1_9BACT</name>
<comment type="caution">
    <text evidence="2">The sequence shown here is derived from an EMBL/GenBank/DDBJ whole genome shotgun (WGS) entry which is preliminary data.</text>
</comment>
<dbReference type="Proteomes" id="UP000779809">
    <property type="component" value="Unassembled WGS sequence"/>
</dbReference>
<reference evidence="2" key="1">
    <citation type="submission" date="2020-07" db="EMBL/GenBank/DDBJ databases">
        <title>Huge and variable diversity of episymbiotic CPR bacteria and DPANN archaea in groundwater ecosystems.</title>
        <authorList>
            <person name="He C.Y."/>
            <person name="Keren R."/>
            <person name="Whittaker M."/>
            <person name="Farag I.F."/>
            <person name="Doudna J."/>
            <person name="Cate J.H.D."/>
            <person name="Banfield J.F."/>
        </authorList>
    </citation>
    <scope>NUCLEOTIDE SEQUENCE</scope>
    <source>
        <strain evidence="2">NC_groundwater_580_Pr5_B-0.1um_64_19</strain>
    </source>
</reference>
<dbReference type="EMBL" id="JACPNR010000006">
    <property type="protein sequence ID" value="MBI2678258.1"/>
    <property type="molecule type" value="Genomic_DNA"/>
</dbReference>
<dbReference type="AlphaFoldDB" id="A0A932A8S1"/>
<evidence type="ECO:0000313" key="2">
    <source>
        <dbReference type="EMBL" id="MBI2678258.1"/>
    </source>
</evidence>
<proteinExistence type="predicted"/>
<organism evidence="2 3">
    <name type="scientific">Candidatus Korobacter versatilis</name>
    <dbReference type="NCBI Taxonomy" id="658062"/>
    <lineage>
        <taxon>Bacteria</taxon>
        <taxon>Pseudomonadati</taxon>
        <taxon>Acidobacteriota</taxon>
        <taxon>Terriglobia</taxon>
        <taxon>Terriglobales</taxon>
        <taxon>Candidatus Korobacteraceae</taxon>
        <taxon>Candidatus Korobacter</taxon>
    </lineage>
</organism>
<feature type="compositionally biased region" description="Basic and acidic residues" evidence="1">
    <location>
        <begin position="75"/>
        <end position="89"/>
    </location>
</feature>